<evidence type="ECO:0000259" key="6">
    <source>
        <dbReference type="Pfam" id="PF08573"/>
    </source>
</evidence>
<dbReference type="Pfam" id="PF08573">
    <property type="entry name" value="SAE2"/>
    <property type="match status" value="1"/>
</dbReference>
<dbReference type="OrthoDB" id="5801062at2759"/>
<feature type="region of interest" description="Disordered" evidence="5">
    <location>
        <begin position="93"/>
        <end position="114"/>
    </location>
</feature>
<sequence>MSDHKAWSEKHKSLFTRNLERVYDEVIEEMEKELKMKDEEHQQGLKRRDEENQCLSRHINQLVIKNRDLIHENNLLKHQVKRLESRLTNTCPSSRAGRLVSSLPAEQQDDHVGTTVSAEEYRHLMDKYNALNEVHQKTVQKKKYFERKNEFVMQKNKEMKESVKAWKQYCDRMREKMKTKLEINLKTDISAVEERSGMPLLAPSSPRSSTVKTPISFIGLDKSSSSPLAAIPQEAYPAIAQVGAGIGSTTARTDHVDELPEVQDEYAGLLPQHQDITLTHQGGSNSSRRQAPVGHASATVAETSPDKVTSSQSTEDEAILQNACKGFQTGLNIENDEPEITSERSLKRKRVAPVAFDIYTERIPSDGTLVNPYQVKEEQLSSPPAPVAAYPLLRKETLDLDELGPNIISTPRRRLRRHSSVRSQEIAALYNGRSVSEPWIKEKFLEDDLGHVDAERFTDENLGHDLDAEHFGSRTYSEPSDRARDGSQGVLQPLSPNVQLPNSPIGESTNKRLRRGEAREAWKYEELTESGDGLPPMNENKSKLAPNLARAKFNRKLQATKESSTPANKARKMAATNSESKFNAIQIPTPAQSSTHTGDAPPSRFRPQDPAPSQSPPKPRTKISPPIRPSKKSAAPPNLPQQPPLRSKPPIDLKLSDFKPNPAFNNGYSYAFAETVRKHADRACLPGCTQPNCCGSTFRTLAAALPPPSPSQEDALLGDYLGDAYNAMQLTQMSDDEHKELMLQARTRELAMKHGKHRQAYERHVTPPGFWRTDFPTTQEQAEDRRKAGVLERKMVEERWMEAMRRGGRWIFRDE</sequence>
<evidence type="ECO:0000256" key="2">
    <source>
        <dbReference type="ARBA" id="ARBA00022763"/>
    </source>
</evidence>
<proteinExistence type="predicted"/>
<evidence type="ECO:0000256" key="1">
    <source>
        <dbReference type="ARBA" id="ARBA00004123"/>
    </source>
</evidence>
<name>A0A9P4KAK2_9PLEO</name>
<keyword evidence="8" id="KW-1185">Reference proteome</keyword>
<evidence type="ECO:0000256" key="5">
    <source>
        <dbReference type="SAM" id="MobiDB-lite"/>
    </source>
</evidence>
<feature type="region of interest" description="Disordered" evidence="5">
    <location>
        <begin position="767"/>
        <end position="786"/>
    </location>
</feature>
<dbReference type="GO" id="GO:0006281">
    <property type="term" value="P:DNA repair"/>
    <property type="evidence" value="ECO:0007669"/>
    <property type="project" value="InterPro"/>
</dbReference>
<dbReference type="AlphaFoldDB" id="A0A9P4KAK2"/>
<evidence type="ECO:0000313" key="8">
    <source>
        <dbReference type="Proteomes" id="UP000800093"/>
    </source>
</evidence>
<accession>A0A9P4KAK2</accession>
<keyword evidence="4" id="KW-0175">Coiled coil</keyword>
<feature type="compositionally biased region" description="Basic and acidic residues" evidence="5">
    <location>
        <begin position="463"/>
        <end position="472"/>
    </location>
</feature>
<feature type="compositionally biased region" description="Polar residues" evidence="5">
    <location>
        <begin position="494"/>
        <end position="508"/>
    </location>
</feature>
<evidence type="ECO:0000256" key="4">
    <source>
        <dbReference type="SAM" id="Coils"/>
    </source>
</evidence>
<keyword evidence="3" id="KW-0539">Nucleus</keyword>
<feature type="coiled-coil region" evidence="4">
    <location>
        <begin position="27"/>
        <end position="86"/>
    </location>
</feature>
<dbReference type="EMBL" id="ML986617">
    <property type="protein sequence ID" value="KAF2264272.1"/>
    <property type="molecule type" value="Genomic_DNA"/>
</dbReference>
<feature type="compositionally biased region" description="Polar residues" evidence="5">
    <location>
        <begin position="277"/>
        <end position="289"/>
    </location>
</feature>
<feature type="compositionally biased region" description="Pro residues" evidence="5">
    <location>
        <begin position="637"/>
        <end position="647"/>
    </location>
</feature>
<evidence type="ECO:0000313" key="7">
    <source>
        <dbReference type="EMBL" id="KAF2264272.1"/>
    </source>
</evidence>
<evidence type="ECO:0000256" key="3">
    <source>
        <dbReference type="ARBA" id="ARBA00023242"/>
    </source>
</evidence>
<feature type="region of interest" description="Disordered" evidence="5">
    <location>
        <begin position="463"/>
        <end position="516"/>
    </location>
</feature>
<feature type="domain" description="DNA endonuclease activator Ctp1 C-terminal" evidence="6">
    <location>
        <begin position="671"/>
        <end position="780"/>
    </location>
</feature>
<comment type="caution">
    <text evidence="7">The sequence shown here is derived from an EMBL/GenBank/DDBJ whole genome shotgun (WGS) entry which is preliminary data.</text>
</comment>
<feature type="compositionally biased region" description="Polar residues" evidence="5">
    <location>
        <begin position="300"/>
        <end position="313"/>
    </location>
</feature>
<comment type="subcellular location">
    <subcellularLocation>
        <location evidence="1">Nucleus</location>
    </subcellularLocation>
</comment>
<dbReference type="InterPro" id="IPR013882">
    <property type="entry name" value="Ctp1_C"/>
</dbReference>
<dbReference type="GO" id="GO:0005634">
    <property type="term" value="C:nucleus"/>
    <property type="evidence" value="ECO:0007669"/>
    <property type="project" value="UniProtKB-SubCell"/>
</dbReference>
<keyword evidence="2" id="KW-0227">DNA damage</keyword>
<dbReference type="Proteomes" id="UP000800093">
    <property type="component" value="Unassembled WGS sequence"/>
</dbReference>
<reference evidence="8" key="1">
    <citation type="journal article" date="2020" name="Stud. Mycol.">
        <title>101 Dothideomycetes genomes: A test case for predicting lifestyles and emergence of pathogens.</title>
        <authorList>
            <person name="Haridas S."/>
            <person name="Albert R."/>
            <person name="Binder M."/>
            <person name="Bloem J."/>
            <person name="LaButti K."/>
            <person name="Salamov A."/>
            <person name="Andreopoulos B."/>
            <person name="Baker S."/>
            <person name="Barry K."/>
            <person name="Bills G."/>
            <person name="Bluhm B."/>
            <person name="Cannon C."/>
            <person name="Castanera R."/>
            <person name="Culley D."/>
            <person name="Daum C."/>
            <person name="Ezra D."/>
            <person name="Gonzalez J."/>
            <person name="Henrissat B."/>
            <person name="Kuo A."/>
            <person name="Liang C."/>
            <person name="Lipzen A."/>
            <person name="Lutzoni F."/>
            <person name="Magnuson J."/>
            <person name="Mondo S."/>
            <person name="Nolan M."/>
            <person name="Ohm R."/>
            <person name="Pangilinan J."/>
            <person name="Park H.-J."/>
            <person name="Ramirez L."/>
            <person name="Alfaro M."/>
            <person name="Sun H."/>
            <person name="Tritt A."/>
            <person name="Yoshinaga Y."/>
            <person name="Zwiers L.-H."/>
            <person name="Turgeon B."/>
            <person name="Goodwin S."/>
            <person name="Spatafora J."/>
            <person name="Crous P."/>
            <person name="Grigoriev I."/>
        </authorList>
    </citation>
    <scope>NUCLEOTIDE SEQUENCE [LARGE SCALE GENOMIC DNA]</scope>
    <source>
        <strain evidence="8">CBS 304.66</strain>
    </source>
</reference>
<organism evidence="7 8">
    <name type="scientific">Lojkania enalia</name>
    <dbReference type="NCBI Taxonomy" id="147567"/>
    <lineage>
        <taxon>Eukaryota</taxon>
        <taxon>Fungi</taxon>
        <taxon>Dikarya</taxon>
        <taxon>Ascomycota</taxon>
        <taxon>Pezizomycotina</taxon>
        <taxon>Dothideomycetes</taxon>
        <taxon>Pleosporomycetidae</taxon>
        <taxon>Pleosporales</taxon>
        <taxon>Pleosporales incertae sedis</taxon>
        <taxon>Lojkania</taxon>
    </lineage>
</organism>
<gene>
    <name evidence="7" type="ORF">CC78DRAFT_616903</name>
</gene>
<feature type="region of interest" description="Disordered" evidence="5">
    <location>
        <begin position="277"/>
        <end position="314"/>
    </location>
</feature>
<feature type="compositionally biased region" description="Pro residues" evidence="5">
    <location>
        <begin position="609"/>
        <end position="618"/>
    </location>
</feature>
<feature type="region of interest" description="Disordered" evidence="5">
    <location>
        <begin position="556"/>
        <end position="652"/>
    </location>
</feature>
<protein>
    <submittedName>
        <fullName evidence="7">SAE2-domain-containing protein</fullName>
    </submittedName>
</protein>